<evidence type="ECO:0000259" key="10">
    <source>
        <dbReference type="PROSITE" id="PS51362"/>
    </source>
</evidence>
<feature type="signal peptide" evidence="9">
    <location>
        <begin position="1"/>
        <end position="20"/>
    </location>
</feature>
<evidence type="ECO:0000256" key="2">
    <source>
        <dbReference type="ARBA" id="ARBA00006656"/>
    </source>
</evidence>
<keyword evidence="4 9" id="KW-0732">Signal</keyword>
<dbReference type="Proteomes" id="UP001159427">
    <property type="component" value="Unassembled WGS sequence"/>
</dbReference>
<sequence>MSSSAVALVLSLSLFALSKGLTEEAEKEFASGLLNVLDMEQAPNISNHRHDIPRYVLNLYRGKLPKLSDVGRDASLGSTTRIYFPQDLGKSERRVILWFKLSWGGVRRSHRVRKAELHLQVHSAGLGTVKVSIPRKGRSLKLGVTAATKYYTTTVSPGVHKLTQGRWLVINLTKALPVKVRKDIKDLQVIITTTHLLRIATKGKREPFLVVLTDSIESSSKFHQILPMMISQRDEENTTGNFDTTQMQVNIRRTKRSDINFCQKRRLSVRFRDLKWDDWIIAPTRFGFHYCDGHCPRTLSQQSNPTNHAILQNILHHRLSKKIPAATCVPTELHSISLLYYEKDDSIVLKDVPGMVASNCGCR</sequence>
<keyword evidence="5 8" id="KW-0339">Growth factor</keyword>
<dbReference type="PANTHER" id="PTHR11848">
    <property type="entry name" value="TGF-BETA FAMILY"/>
    <property type="match status" value="1"/>
</dbReference>
<dbReference type="EMBL" id="CALNXI010000733">
    <property type="protein sequence ID" value="CAH3041943.1"/>
    <property type="molecule type" value="Genomic_DNA"/>
</dbReference>
<reference evidence="11 12" key="1">
    <citation type="submission" date="2022-05" db="EMBL/GenBank/DDBJ databases">
        <authorList>
            <consortium name="Genoscope - CEA"/>
            <person name="William W."/>
        </authorList>
    </citation>
    <scope>NUCLEOTIDE SEQUENCE [LARGE SCALE GENOMIC DNA]</scope>
</reference>
<evidence type="ECO:0000256" key="6">
    <source>
        <dbReference type="ARBA" id="ARBA00023157"/>
    </source>
</evidence>
<protein>
    <recommendedName>
        <fullName evidence="10">TGF-beta family profile domain-containing protein</fullName>
    </recommendedName>
</protein>
<dbReference type="InterPro" id="IPR015615">
    <property type="entry name" value="TGF-beta-rel"/>
</dbReference>
<dbReference type="InterPro" id="IPR017948">
    <property type="entry name" value="TGFb_CS"/>
</dbReference>
<evidence type="ECO:0000256" key="8">
    <source>
        <dbReference type="RuleBase" id="RU000354"/>
    </source>
</evidence>
<comment type="caution">
    <text evidence="11">The sequence shown here is derived from an EMBL/GenBank/DDBJ whole genome shotgun (WGS) entry which is preliminary data.</text>
</comment>
<accession>A0ABN8N339</accession>
<organism evidence="11 12">
    <name type="scientific">Porites evermanni</name>
    <dbReference type="NCBI Taxonomy" id="104178"/>
    <lineage>
        <taxon>Eukaryota</taxon>
        <taxon>Metazoa</taxon>
        <taxon>Cnidaria</taxon>
        <taxon>Anthozoa</taxon>
        <taxon>Hexacorallia</taxon>
        <taxon>Scleractinia</taxon>
        <taxon>Fungiina</taxon>
        <taxon>Poritidae</taxon>
        <taxon>Porites</taxon>
    </lineage>
</organism>
<keyword evidence="6" id="KW-1015">Disulfide bond</keyword>
<evidence type="ECO:0000256" key="9">
    <source>
        <dbReference type="SAM" id="SignalP"/>
    </source>
</evidence>
<dbReference type="Gene3D" id="2.60.120.970">
    <property type="match status" value="1"/>
</dbReference>
<evidence type="ECO:0000256" key="1">
    <source>
        <dbReference type="ARBA" id="ARBA00004613"/>
    </source>
</evidence>
<evidence type="ECO:0000256" key="3">
    <source>
        <dbReference type="ARBA" id="ARBA00022525"/>
    </source>
</evidence>
<comment type="similarity">
    <text evidence="2 8">Belongs to the TGF-beta family.</text>
</comment>
<dbReference type="PROSITE" id="PS00250">
    <property type="entry name" value="TGF_BETA_1"/>
    <property type="match status" value="1"/>
</dbReference>
<comment type="subcellular location">
    <subcellularLocation>
        <location evidence="1">Secreted</location>
    </subcellularLocation>
</comment>
<keyword evidence="12" id="KW-1185">Reference proteome</keyword>
<dbReference type="CDD" id="cd13762">
    <property type="entry name" value="TGF_beta_GDP9_9B_like"/>
    <property type="match status" value="1"/>
</dbReference>
<gene>
    <name evidence="11" type="ORF">PEVE_00040372</name>
</gene>
<evidence type="ECO:0000256" key="7">
    <source>
        <dbReference type="ARBA" id="ARBA00023180"/>
    </source>
</evidence>
<dbReference type="SUPFAM" id="SSF57501">
    <property type="entry name" value="Cystine-knot cytokines"/>
    <property type="match status" value="1"/>
</dbReference>
<proteinExistence type="inferred from homology"/>
<dbReference type="PROSITE" id="PS51362">
    <property type="entry name" value="TGF_BETA_2"/>
    <property type="match status" value="1"/>
</dbReference>
<dbReference type="PANTHER" id="PTHR11848:SF263">
    <property type="entry name" value="PROTEIN DECAPENTAPLEGIC"/>
    <property type="match status" value="1"/>
</dbReference>
<dbReference type="InterPro" id="IPR029034">
    <property type="entry name" value="Cystine-knot_cytokine"/>
</dbReference>
<keyword evidence="7" id="KW-0325">Glycoprotein</keyword>
<name>A0ABN8N339_9CNID</name>
<dbReference type="SMART" id="SM00204">
    <property type="entry name" value="TGFB"/>
    <property type="match status" value="1"/>
</dbReference>
<dbReference type="Pfam" id="PF00019">
    <property type="entry name" value="TGF_beta"/>
    <property type="match status" value="1"/>
</dbReference>
<dbReference type="InterPro" id="IPR001839">
    <property type="entry name" value="TGF-b_C"/>
</dbReference>
<feature type="domain" description="TGF-beta family profile" evidence="10">
    <location>
        <begin position="253"/>
        <end position="363"/>
    </location>
</feature>
<keyword evidence="3" id="KW-0964">Secreted</keyword>
<evidence type="ECO:0000256" key="4">
    <source>
        <dbReference type="ARBA" id="ARBA00022729"/>
    </source>
</evidence>
<evidence type="ECO:0000313" key="11">
    <source>
        <dbReference type="EMBL" id="CAH3041943.1"/>
    </source>
</evidence>
<evidence type="ECO:0000256" key="5">
    <source>
        <dbReference type="ARBA" id="ARBA00023030"/>
    </source>
</evidence>
<feature type="chain" id="PRO_5045154939" description="TGF-beta family profile domain-containing protein" evidence="9">
    <location>
        <begin position="21"/>
        <end position="363"/>
    </location>
</feature>
<dbReference type="Gene3D" id="2.10.90.10">
    <property type="entry name" value="Cystine-knot cytokines"/>
    <property type="match status" value="1"/>
</dbReference>
<evidence type="ECO:0000313" key="12">
    <source>
        <dbReference type="Proteomes" id="UP001159427"/>
    </source>
</evidence>